<dbReference type="InterPro" id="IPR053052">
    <property type="entry name" value="Imprinting_Balance_Reg"/>
</dbReference>
<keyword evidence="4" id="KW-1185">Reference proteome</keyword>
<evidence type="ECO:0000259" key="2">
    <source>
        <dbReference type="PROSITE" id="PS50076"/>
    </source>
</evidence>
<dbReference type="AlphaFoldDB" id="A0A9Q1KZZ4"/>
<sequence length="826" mass="90439">MDPHTQRAEAERWLGIAAKLLTARDFLGSKTFAIRAREADPNNAMSEQILAVVDTVLGGERRLSTATHQPDWYAVLQLPRLVRDPDLIATHYRRLVLLLNPEHNRFPFADYALQLVMEAWAVLSEPTKKWLFDNELAMALQNQRSEPQPNPPIRVDPVRVDPDSVAPSGSGSGSTTPQLNTFQFFQPPQSQPQPQTLPMWQQQPQQQTQREFMSPPPPPTMSSGPPPPTQQAQQLLPQWQMRDPTPAKGGERNKGSTNGTGGAKGATSSTSAAPPPPPPPVQAAHPPPSTPVTTTQEAAPPHVGVAPTPSPTPARARAAASTIVNDGNATSTNTGNNNNHNNPTVESAPTPAPAPVSAVENNDGVVEEQVESFWTACPYCFYIYEYQKMYQDCTLRCQNCRRGFHAAQIPNPPSIGHNGGAKDKDKVASFCCWGFFPLGFSMTAWKKHNQFGNANGSSNWVPFSPMFTCPTENGDGNFHWFANAAGEKNVGRKGRVARQKNVERQSGLGNNSAPRVYMDDEAYIELSDPSDSDSSDRDWRNPVKNKKKKGPTGRKRGRPRKVDKLDQENHQHWTRGGGASVGGEDLEDGSEAQEVVVGLAAGARTDTSKNMAASVSRKQTRRSVKDVGRLDLNVEFNNEGEEHASAVSAVNGEEDGMETIEFFEGLDEFLSTLPILNVASLDVCTAIRIFFKLFPGCKRIHGSIRLNLFPEGAINLSFGASSVNDPPNGGFTWQMERYGFCDCSEGKYISMFASLILYDSESWTPNLETVCMTACFIFCCNSTKPPKVDGERCRSGSLLATVHGNCCNLGDFLLVRMTRTIEVITE</sequence>
<reference evidence="3" key="1">
    <citation type="submission" date="2022-04" db="EMBL/GenBank/DDBJ databases">
        <title>Carnegiea gigantea Genome sequencing and assembly v2.</title>
        <authorList>
            <person name="Copetti D."/>
            <person name="Sanderson M.J."/>
            <person name="Burquez A."/>
            <person name="Wojciechowski M.F."/>
        </authorList>
    </citation>
    <scope>NUCLEOTIDE SEQUENCE</scope>
    <source>
        <strain evidence="3">SGP5-SGP5p</strain>
        <tissue evidence="3">Aerial part</tissue>
    </source>
</reference>
<feature type="region of interest" description="Disordered" evidence="1">
    <location>
        <begin position="489"/>
        <end position="514"/>
    </location>
</feature>
<dbReference type="SUPFAM" id="SSF46565">
    <property type="entry name" value="Chaperone J-domain"/>
    <property type="match status" value="1"/>
</dbReference>
<dbReference type="InterPro" id="IPR036869">
    <property type="entry name" value="J_dom_sf"/>
</dbReference>
<feature type="compositionally biased region" description="Low complexity" evidence="1">
    <location>
        <begin position="313"/>
        <end position="358"/>
    </location>
</feature>
<dbReference type="Proteomes" id="UP001153076">
    <property type="component" value="Unassembled WGS sequence"/>
</dbReference>
<feature type="compositionally biased region" description="Basic residues" evidence="1">
    <location>
        <begin position="543"/>
        <end position="559"/>
    </location>
</feature>
<comment type="caution">
    <text evidence="3">The sequence shown here is derived from an EMBL/GenBank/DDBJ whole genome shotgun (WGS) entry which is preliminary data.</text>
</comment>
<dbReference type="SMART" id="SM00271">
    <property type="entry name" value="DnaJ"/>
    <property type="match status" value="1"/>
</dbReference>
<dbReference type="PANTHER" id="PTHR45496">
    <property type="entry name" value="CHAPERONE DNAJ-DOMAIN SUPERFAMILY PROTEIN"/>
    <property type="match status" value="1"/>
</dbReference>
<dbReference type="EMBL" id="JAKOGI010000002">
    <property type="protein sequence ID" value="KAJ8452947.1"/>
    <property type="molecule type" value="Genomic_DNA"/>
</dbReference>
<name>A0A9Q1KZZ4_9CARY</name>
<dbReference type="PANTHER" id="PTHR45496:SF19">
    <property type="entry name" value="J DOMAIN-CONTAINING PROTEIN"/>
    <property type="match status" value="1"/>
</dbReference>
<protein>
    <recommendedName>
        <fullName evidence="2">J domain-containing protein</fullName>
    </recommendedName>
</protein>
<dbReference type="InterPro" id="IPR001623">
    <property type="entry name" value="DnaJ_domain"/>
</dbReference>
<evidence type="ECO:0000313" key="3">
    <source>
        <dbReference type="EMBL" id="KAJ8452947.1"/>
    </source>
</evidence>
<gene>
    <name evidence="3" type="ORF">Cgig2_014710</name>
</gene>
<accession>A0A9Q1KZZ4</accession>
<dbReference type="OrthoDB" id="10250354at2759"/>
<feature type="compositionally biased region" description="Pro residues" evidence="1">
    <location>
        <begin position="214"/>
        <end position="229"/>
    </location>
</feature>
<feature type="compositionally biased region" description="Low complexity" evidence="1">
    <location>
        <begin position="182"/>
        <end position="209"/>
    </location>
</feature>
<dbReference type="PROSITE" id="PS50076">
    <property type="entry name" value="DNAJ_2"/>
    <property type="match status" value="1"/>
</dbReference>
<feature type="compositionally biased region" description="Basic and acidic residues" evidence="1">
    <location>
        <begin position="560"/>
        <end position="571"/>
    </location>
</feature>
<organism evidence="3 4">
    <name type="scientific">Carnegiea gigantea</name>
    <dbReference type="NCBI Taxonomy" id="171969"/>
    <lineage>
        <taxon>Eukaryota</taxon>
        <taxon>Viridiplantae</taxon>
        <taxon>Streptophyta</taxon>
        <taxon>Embryophyta</taxon>
        <taxon>Tracheophyta</taxon>
        <taxon>Spermatophyta</taxon>
        <taxon>Magnoliopsida</taxon>
        <taxon>eudicotyledons</taxon>
        <taxon>Gunneridae</taxon>
        <taxon>Pentapetalae</taxon>
        <taxon>Caryophyllales</taxon>
        <taxon>Cactineae</taxon>
        <taxon>Cactaceae</taxon>
        <taxon>Cactoideae</taxon>
        <taxon>Echinocereeae</taxon>
        <taxon>Carnegiea</taxon>
    </lineage>
</organism>
<feature type="compositionally biased region" description="Pro residues" evidence="1">
    <location>
        <begin position="273"/>
        <end position="290"/>
    </location>
</feature>
<feature type="region of interest" description="Disordered" evidence="1">
    <location>
        <begin position="141"/>
        <end position="358"/>
    </location>
</feature>
<feature type="domain" description="J" evidence="2">
    <location>
        <begin position="71"/>
        <end position="136"/>
    </location>
</feature>
<feature type="region of interest" description="Disordered" evidence="1">
    <location>
        <begin position="526"/>
        <end position="590"/>
    </location>
</feature>
<evidence type="ECO:0000256" key="1">
    <source>
        <dbReference type="SAM" id="MobiDB-lite"/>
    </source>
</evidence>
<dbReference type="Gene3D" id="1.10.287.110">
    <property type="entry name" value="DnaJ domain"/>
    <property type="match status" value="1"/>
</dbReference>
<evidence type="ECO:0000313" key="4">
    <source>
        <dbReference type="Proteomes" id="UP001153076"/>
    </source>
</evidence>
<proteinExistence type="predicted"/>
<dbReference type="Pfam" id="PF00226">
    <property type="entry name" value="DnaJ"/>
    <property type="match status" value="1"/>
</dbReference>